<accession>A0AAV1RDB2</accession>
<dbReference type="AlphaFoldDB" id="A0AAV1RDB2"/>
<feature type="compositionally biased region" description="Polar residues" evidence="1">
    <location>
        <begin position="20"/>
        <end position="39"/>
    </location>
</feature>
<dbReference type="Proteomes" id="UP001314170">
    <property type="component" value="Unassembled WGS sequence"/>
</dbReference>
<gene>
    <name evidence="2" type="ORF">DCAF_LOCUS9511</name>
</gene>
<evidence type="ECO:0000256" key="1">
    <source>
        <dbReference type="SAM" id="MobiDB-lite"/>
    </source>
</evidence>
<name>A0AAV1RDB2_9ROSI</name>
<sequence length="135" mass="14784">MFLPDLKLFEIVAVKSSTPSNHVSGTKRTTSCEAESTLSRGGGCDYDNGDYDDNEKALSEAMTSTRRLVVVGPGRLLGLALVEDAPVGPPDDMVVFRENKMFERSESCLVIVELEWDDEREGRKGGKEGGREPVM</sequence>
<keyword evidence="3" id="KW-1185">Reference proteome</keyword>
<reference evidence="2 3" key="1">
    <citation type="submission" date="2024-01" db="EMBL/GenBank/DDBJ databases">
        <authorList>
            <person name="Waweru B."/>
        </authorList>
    </citation>
    <scope>NUCLEOTIDE SEQUENCE [LARGE SCALE GENOMIC DNA]</scope>
</reference>
<evidence type="ECO:0000313" key="3">
    <source>
        <dbReference type="Proteomes" id="UP001314170"/>
    </source>
</evidence>
<feature type="region of interest" description="Disordered" evidence="1">
    <location>
        <begin position="20"/>
        <end position="46"/>
    </location>
</feature>
<dbReference type="EMBL" id="CAWUPB010000936">
    <property type="protein sequence ID" value="CAK7333575.1"/>
    <property type="molecule type" value="Genomic_DNA"/>
</dbReference>
<protein>
    <submittedName>
        <fullName evidence="2">Uncharacterized protein</fullName>
    </submittedName>
</protein>
<organism evidence="2 3">
    <name type="scientific">Dovyalis caffra</name>
    <dbReference type="NCBI Taxonomy" id="77055"/>
    <lineage>
        <taxon>Eukaryota</taxon>
        <taxon>Viridiplantae</taxon>
        <taxon>Streptophyta</taxon>
        <taxon>Embryophyta</taxon>
        <taxon>Tracheophyta</taxon>
        <taxon>Spermatophyta</taxon>
        <taxon>Magnoliopsida</taxon>
        <taxon>eudicotyledons</taxon>
        <taxon>Gunneridae</taxon>
        <taxon>Pentapetalae</taxon>
        <taxon>rosids</taxon>
        <taxon>fabids</taxon>
        <taxon>Malpighiales</taxon>
        <taxon>Salicaceae</taxon>
        <taxon>Flacourtieae</taxon>
        <taxon>Dovyalis</taxon>
    </lineage>
</organism>
<proteinExistence type="predicted"/>
<evidence type="ECO:0000313" key="2">
    <source>
        <dbReference type="EMBL" id="CAK7333575.1"/>
    </source>
</evidence>
<comment type="caution">
    <text evidence="2">The sequence shown here is derived from an EMBL/GenBank/DDBJ whole genome shotgun (WGS) entry which is preliminary data.</text>
</comment>